<reference evidence="2 3" key="1">
    <citation type="submission" date="2020-08" db="EMBL/GenBank/DDBJ databases">
        <title>Hymenobacter sp.</title>
        <authorList>
            <person name="Kim M.K."/>
        </authorList>
    </citation>
    <scope>NUCLEOTIDE SEQUENCE [LARGE SCALE GENOMIC DNA]</scope>
    <source>
        <strain evidence="2 3">BT507</strain>
    </source>
</reference>
<dbReference type="PANTHER" id="PTHR34599:SF1">
    <property type="entry name" value="PHOSPHATIDIC ACID PHOSPHATASE TYPE 2_HALOPEROXIDASE DOMAIN-CONTAINING PROTEIN"/>
    <property type="match status" value="1"/>
</dbReference>
<comment type="caution">
    <text evidence="2">The sequence shown here is derived from an EMBL/GenBank/DDBJ whole genome shotgun (WGS) entry which is preliminary data.</text>
</comment>
<dbReference type="InterPro" id="IPR052559">
    <property type="entry name" value="V-haloperoxidase"/>
</dbReference>
<gene>
    <name evidence="2" type="ORF">H8B15_05955</name>
</gene>
<dbReference type="Gene3D" id="1.10.606.20">
    <property type="match status" value="1"/>
</dbReference>
<name>A0ABR7MHB0_9BACT</name>
<dbReference type="InterPro" id="IPR036938">
    <property type="entry name" value="PAP2/HPO_sf"/>
</dbReference>
<evidence type="ECO:0000313" key="2">
    <source>
        <dbReference type="EMBL" id="MBC6610455.1"/>
    </source>
</evidence>
<dbReference type="PANTHER" id="PTHR34599">
    <property type="entry name" value="PEROXIDASE-RELATED"/>
    <property type="match status" value="1"/>
</dbReference>
<keyword evidence="3" id="KW-1185">Reference proteome</keyword>
<accession>A0ABR7MHB0</accession>
<dbReference type="CDD" id="cd03398">
    <property type="entry name" value="PAP2_haloperoxidase"/>
    <property type="match status" value="1"/>
</dbReference>
<evidence type="ECO:0000313" key="3">
    <source>
        <dbReference type="Proteomes" id="UP000622017"/>
    </source>
</evidence>
<sequence>MAPGNVVLEWNNIYLDLVRKIGGAPGPLSRIGALMHLAMYEAVTRLTATSPYPRHLRDSDIKDPKTNQVVMPGNAVANTTAAYAACHILTKAVEVYVSASKRAQGEVLNPFDPFQVRPGADSSSPALEVHTTDANAQASEAYGKAIAYALLAKYNPAEGLSPAVTLKPDQKGEWRDTGSGPALTPNWGEVDLFLLPPPVQDYLPTVIPNDLNNYEDLLESSMYAMQLAEVKLLGEANSTARTREQTEIAIFWANDLNGTSKPPGQLYTITQTVAQQQGTLVDVQNSSGNPTGNGLLETARLFAMVGTAMVNASIVAWKAKYFWPNKNQPLRLWRPETAIQRANEDGNPSTAADATWQPLSAMLSGMRFSPNFPAYVSGHSTFAAAHAAAMRAFFGRDTIAFTATTEDPHALRDENGIRRTRRFSSFTQAALENGRSRVYLGVHYQFDANGGYEIGTLVGEHTADLFEATVQTPAPSVMA</sequence>
<dbReference type="EMBL" id="JACSCY010000003">
    <property type="protein sequence ID" value="MBC6610455.1"/>
    <property type="molecule type" value="Genomic_DNA"/>
</dbReference>
<protein>
    <submittedName>
        <fullName evidence="2">Vanadium-dependent haloperoxidase</fullName>
    </submittedName>
</protein>
<dbReference type="Proteomes" id="UP000622017">
    <property type="component" value="Unassembled WGS sequence"/>
</dbReference>
<dbReference type="Pfam" id="PF01569">
    <property type="entry name" value="PAP2"/>
    <property type="match status" value="1"/>
</dbReference>
<proteinExistence type="predicted"/>
<organism evidence="2 3">
    <name type="scientific">Hymenobacter citatus</name>
    <dbReference type="NCBI Taxonomy" id="2763506"/>
    <lineage>
        <taxon>Bacteria</taxon>
        <taxon>Pseudomonadati</taxon>
        <taxon>Bacteroidota</taxon>
        <taxon>Cytophagia</taxon>
        <taxon>Cytophagales</taxon>
        <taxon>Hymenobacteraceae</taxon>
        <taxon>Hymenobacter</taxon>
    </lineage>
</organism>
<dbReference type="InterPro" id="IPR000326">
    <property type="entry name" value="PAP2/HPO"/>
</dbReference>
<dbReference type="SUPFAM" id="SSF48317">
    <property type="entry name" value="Acid phosphatase/Vanadium-dependent haloperoxidase"/>
    <property type="match status" value="1"/>
</dbReference>
<evidence type="ECO:0000259" key="1">
    <source>
        <dbReference type="Pfam" id="PF01569"/>
    </source>
</evidence>
<dbReference type="RefSeq" id="WP_187318757.1">
    <property type="nucleotide sequence ID" value="NZ_JACSCY010000003.1"/>
</dbReference>
<feature type="domain" description="Phosphatidic acid phosphatase type 2/haloperoxidase" evidence="1">
    <location>
        <begin position="332"/>
        <end position="459"/>
    </location>
</feature>